<evidence type="ECO:0000313" key="2">
    <source>
        <dbReference type="Proteomes" id="UP000717585"/>
    </source>
</evidence>
<name>A0A8J6B566_9EUKA</name>
<dbReference type="EMBL" id="JAHDYR010000025">
    <property type="protein sequence ID" value="KAG9393107.1"/>
    <property type="molecule type" value="Genomic_DNA"/>
</dbReference>
<reference evidence="1" key="1">
    <citation type="submission" date="2021-05" db="EMBL/GenBank/DDBJ databases">
        <title>A free-living protist that lacks canonical eukaryotic 1 DNA replication and segregation systems.</title>
        <authorList>
            <person name="Salas-Leiva D.E."/>
            <person name="Tromer E.C."/>
            <person name="Curtis B.A."/>
            <person name="Jerlstrom-Hultqvist J."/>
            <person name="Kolisko M."/>
            <person name="Yi Z."/>
            <person name="Salas-Leiva J.S."/>
            <person name="Gallot-Lavallee L."/>
            <person name="Kops G.J.P.L."/>
            <person name="Archibald J.M."/>
            <person name="Simpson A.G.B."/>
            <person name="Roger A.J."/>
        </authorList>
    </citation>
    <scope>NUCLEOTIDE SEQUENCE</scope>
    <source>
        <strain evidence="1">BICM</strain>
    </source>
</reference>
<evidence type="ECO:0000313" key="1">
    <source>
        <dbReference type="EMBL" id="KAG9393107.1"/>
    </source>
</evidence>
<organism evidence="1 2">
    <name type="scientific">Carpediemonas membranifera</name>
    <dbReference type="NCBI Taxonomy" id="201153"/>
    <lineage>
        <taxon>Eukaryota</taxon>
        <taxon>Metamonada</taxon>
        <taxon>Carpediemonas-like organisms</taxon>
        <taxon>Carpediemonas</taxon>
    </lineage>
</organism>
<protein>
    <submittedName>
        <fullName evidence="1">Uncharacterized protein</fullName>
    </submittedName>
</protein>
<gene>
    <name evidence="1" type="ORF">J8273_3236</name>
</gene>
<accession>A0A8J6B566</accession>
<dbReference type="AlphaFoldDB" id="A0A8J6B566"/>
<keyword evidence="2" id="KW-1185">Reference proteome</keyword>
<comment type="caution">
    <text evidence="1">The sequence shown here is derived from an EMBL/GenBank/DDBJ whole genome shotgun (WGS) entry which is preliminary data.</text>
</comment>
<proteinExistence type="predicted"/>
<dbReference type="Proteomes" id="UP000717585">
    <property type="component" value="Unassembled WGS sequence"/>
</dbReference>
<sequence length="236" mass="25796">MKNEATFTVMQKDDISVEMLMELLKLDRQHCIDVILSKSDNRPVPAFVQLLFQPRFKPHDATAPIYPRSNVSDTLPGMFFLVTPFAPVCTFVLNTTDMQTLVQNHALQIHPDVPLQATKRVRPGRLTTLVSILDACDVTSQFTLETKPVDHHTVTPDTAITTWDLRIQLLQTQVAVVLGELAGPSMEAVGTAEPETHSGGPGFLVTLGARGTHAFLNGDEMAELVGKGAVAAIRCQ</sequence>